<evidence type="ECO:0000313" key="1">
    <source>
        <dbReference type="EMBL" id="GAH37861.1"/>
    </source>
</evidence>
<feature type="non-terminal residue" evidence="1">
    <location>
        <position position="1"/>
    </location>
</feature>
<proteinExistence type="predicted"/>
<protein>
    <recommendedName>
        <fullName evidence="2">ROK family protein</fullName>
    </recommendedName>
</protein>
<dbReference type="Gene3D" id="3.30.420.40">
    <property type="match status" value="1"/>
</dbReference>
<dbReference type="AlphaFoldDB" id="X1EWT0"/>
<reference evidence="1" key="1">
    <citation type="journal article" date="2014" name="Front. Microbiol.">
        <title>High frequency of phylogenetically diverse reductive dehalogenase-homologous genes in deep subseafloor sedimentary metagenomes.</title>
        <authorList>
            <person name="Kawai M."/>
            <person name="Futagami T."/>
            <person name="Toyoda A."/>
            <person name="Takaki Y."/>
            <person name="Nishi S."/>
            <person name="Hori S."/>
            <person name="Arai W."/>
            <person name="Tsubouchi T."/>
            <person name="Morono Y."/>
            <person name="Uchiyama I."/>
            <person name="Ito T."/>
            <person name="Fujiyama A."/>
            <person name="Inagaki F."/>
            <person name="Takami H."/>
        </authorList>
    </citation>
    <scope>NUCLEOTIDE SEQUENCE</scope>
    <source>
        <strain evidence="1">Expedition CK06-06</strain>
    </source>
</reference>
<organism evidence="1">
    <name type="scientific">marine sediment metagenome</name>
    <dbReference type="NCBI Taxonomy" id="412755"/>
    <lineage>
        <taxon>unclassified sequences</taxon>
        <taxon>metagenomes</taxon>
        <taxon>ecological metagenomes</taxon>
    </lineage>
</organism>
<evidence type="ECO:0008006" key="2">
    <source>
        <dbReference type="Google" id="ProtNLM"/>
    </source>
</evidence>
<dbReference type="EMBL" id="BARU01012165">
    <property type="protein sequence ID" value="GAH37861.1"/>
    <property type="molecule type" value="Genomic_DNA"/>
</dbReference>
<sequence length="73" mass="8128">GGEGVKAGELIFPTMRKIIRDKFPFKKEIKIVSLQPGEKGWIIGAAELVLSEVFKTPIFKSKGKVAIKSAFHW</sequence>
<name>X1EWT0_9ZZZZ</name>
<gene>
    <name evidence="1" type="ORF">S03H2_22558</name>
</gene>
<accession>X1EWT0</accession>
<comment type="caution">
    <text evidence="1">The sequence shown here is derived from an EMBL/GenBank/DDBJ whole genome shotgun (WGS) entry which is preliminary data.</text>
</comment>